<dbReference type="KEGG" id="vg:80020022"/>
<reference evidence="1" key="1">
    <citation type="submission" date="2022-08" db="EMBL/GenBank/DDBJ databases">
        <authorList>
            <person name="Dojs M.A."/>
            <person name="Fleischacker C.L."/>
            <person name="Jackson S.M."/>
            <person name="Feiring S.B."/>
            <person name="Webb R.J."/>
            <person name="Schaefbauer A.B."/>
            <person name="Vigness C.A."/>
            <person name="Boyle B.L."/>
            <person name="Frank J.R."/>
            <person name="Fleischacker T.C."/>
            <person name="Ackerman S.B."/>
            <person name="Balish M.F."/>
            <person name="Garlena R.A."/>
            <person name="Russell D.A."/>
            <person name="Jacobs-Sera D."/>
            <person name="Hatfull G.F."/>
        </authorList>
    </citation>
    <scope>NUCLEOTIDE SEQUENCE</scope>
</reference>
<evidence type="ECO:0000313" key="1">
    <source>
        <dbReference type="EMBL" id="UXE04763.1"/>
    </source>
</evidence>
<accession>A0A977KNK5</accession>
<sequence>MSTGFYLQDNPNVNWPQYGWERAKVGQPGQQLSGVMGVHTTENITDFAGPDYNAEDVAKFISQRDSWGGYHVVSDYDSIVLLVHPKYAAWADTTNNAHALSVSGSLQAARWLEMTPERRRQVVTNMGKAAAQIVLIAVRDGYLAAPIPARRISAAQAIAGTAQGFYGHGETNPGTRYDPGANFDWGLFLASYAAAVGGGALTSQSSTTTADKENDVKAYKRITVAKRTALGNKTEWWLKNSGGKVNQDFSDGLPVGNYDVDLYVEGTGLKDGEHLDVRFDIVTKGKRSGHFTQRVQGSTDGTYCQPVRFKMPLDDGQLLEASVKASSAGVVLTRFAADVYVLS</sequence>
<dbReference type="EMBL" id="OP297545">
    <property type="protein sequence ID" value="UXE04763.1"/>
    <property type="molecule type" value="Genomic_DNA"/>
</dbReference>
<dbReference type="RefSeq" id="YP_010755369.1">
    <property type="nucleotide sequence ID" value="NC_073469.1"/>
</dbReference>
<dbReference type="Proteomes" id="UP001063033">
    <property type="component" value="Segment"/>
</dbReference>
<proteinExistence type="predicted"/>
<organism evidence="1 2">
    <name type="scientific">Arthrobacter phage Shambre1</name>
    <dbReference type="NCBI Taxonomy" id="2927284"/>
    <lineage>
        <taxon>Viruses</taxon>
        <taxon>Duplodnaviria</taxon>
        <taxon>Heunggongvirae</taxon>
        <taxon>Uroviricota</taxon>
        <taxon>Caudoviricetes</taxon>
        <taxon>Bismarckvirus</taxon>
        <taxon>Bismarckvirus shambre1</taxon>
    </lineage>
</organism>
<protein>
    <submittedName>
        <fullName evidence="1">Endolysin</fullName>
    </submittedName>
</protein>
<dbReference type="GeneID" id="80020022"/>
<evidence type="ECO:0000313" key="2">
    <source>
        <dbReference type="Proteomes" id="UP001063033"/>
    </source>
</evidence>
<keyword evidence="2" id="KW-1185">Reference proteome</keyword>
<gene>
    <name evidence="1" type="primary">26</name>
    <name evidence="1" type="ORF">SEA_SHAMBRE1_26</name>
</gene>
<name>A0A977KNK5_9CAUD</name>